<feature type="chain" id="PRO_5034546467" description="Clip domain-containing protein" evidence="9">
    <location>
        <begin position="21"/>
        <end position="116"/>
    </location>
</feature>
<keyword evidence="1" id="KW-0645">Protease</keyword>
<gene>
    <name evidence="11" type="ORF">g.16409</name>
</gene>
<keyword evidence="3" id="KW-0378">Hydrolase</keyword>
<evidence type="ECO:0000256" key="6">
    <source>
        <dbReference type="ARBA" id="ARBA00023157"/>
    </source>
</evidence>
<proteinExistence type="predicted"/>
<dbReference type="Gene3D" id="3.30.1640.30">
    <property type="match status" value="1"/>
</dbReference>
<name>A0A1E1W1N3_PECGO</name>
<dbReference type="GO" id="GO:0008236">
    <property type="term" value="F:serine-type peptidase activity"/>
    <property type="evidence" value="ECO:0007669"/>
    <property type="project" value="UniProtKB-KW"/>
</dbReference>
<keyword evidence="2 9" id="KW-0732">Signal</keyword>
<dbReference type="FunFam" id="3.30.1640.30:FF:000001">
    <property type="entry name" value="Serine protease 7"/>
    <property type="match status" value="1"/>
</dbReference>
<keyword evidence="4" id="KW-0720">Serine protease</keyword>
<dbReference type="Pfam" id="PF12032">
    <property type="entry name" value="CLIP"/>
    <property type="match status" value="1"/>
</dbReference>
<feature type="region of interest" description="Disordered" evidence="8">
    <location>
        <begin position="80"/>
        <end position="116"/>
    </location>
</feature>
<keyword evidence="7" id="KW-0325">Glycoprotein</keyword>
<feature type="compositionally biased region" description="Low complexity" evidence="8">
    <location>
        <begin position="86"/>
        <end position="95"/>
    </location>
</feature>
<dbReference type="InterPro" id="IPR022700">
    <property type="entry name" value="CLIP"/>
</dbReference>
<feature type="domain" description="Clip" evidence="10">
    <location>
        <begin position="22"/>
        <end position="75"/>
    </location>
</feature>
<dbReference type="GO" id="GO:0006508">
    <property type="term" value="P:proteolysis"/>
    <property type="evidence" value="ECO:0007669"/>
    <property type="project" value="UniProtKB-KW"/>
</dbReference>
<feature type="non-terminal residue" evidence="11">
    <location>
        <position position="116"/>
    </location>
</feature>
<dbReference type="AlphaFoldDB" id="A0A1E1W1N3"/>
<evidence type="ECO:0000256" key="4">
    <source>
        <dbReference type="ARBA" id="ARBA00022825"/>
    </source>
</evidence>
<feature type="signal peptide" evidence="9">
    <location>
        <begin position="1"/>
        <end position="20"/>
    </location>
</feature>
<dbReference type="EMBL" id="GDQN01010253">
    <property type="protein sequence ID" value="JAT80801.1"/>
    <property type="molecule type" value="Transcribed_RNA"/>
</dbReference>
<organism evidence="11">
    <name type="scientific">Pectinophora gossypiella</name>
    <name type="common">Cotton pink bollworm</name>
    <name type="synonym">Depressaria gossypiella</name>
    <dbReference type="NCBI Taxonomy" id="13191"/>
    <lineage>
        <taxon>Eukaryota</taxon>
        <taxon>Metazoa</taxon>
        <taxon>Ecdysozoa</taxon>
        <taxon>Arthropoda</taxon>
        <taxon>Hexapoda</taxon>
        <taxon>Insecta</taxon>
        <taxon>Pterygota</taxon>
        <taxon>Neoptera</taxon>
        <taxon>Endopterygota</taxon>
        <taxon>Lepidoptera</taxon>
        <taxon>Glossata</taxon>
        <taxon>Ditrysia</taxon>
        <taxon>Gelechioidea</taxon>
        <taxon>Gelechiidae</taxon>
        <taxon>Apatetrinae</taxon>
        <taxon>Pectinophora</taxon>
    </lineage>
</organism>
<evidence type="ECO:0000256" key="1">
    <source>
        <dbReference type="ARBA" id="ARBA00022670"/>
    </source>
</evidence>
<reference evidence="11" key="1">
    <citation type="submission" date="2015-09" db="EMBL/GenBank/DDBJ databases">
        <title>De novo assembly of Pectinophora gossypiella (Pink Bollworm) gut transcriptome.</title>
        <authorList>
            <person name="Tassone E.E."/>
        </authorList>
    </citation>
    <scope>NUCLEOTIDE SEQUENCE</scope>
</reference>
<evidence type="ECO:0000256" key="3">
    <source>
        <dbReference type="ARBA" id="ARBA00022801"/>
    </source>
</evidence>
<dbReference type="InterPro" id="IPR038565">
    <property type="entry name" value="CLIP_sf"/>
</dbReference>
<dbReference type="OrthoDB" id="9028152at2759"/>
<evidence type="ECO:0000256" key="9">
    <source>
        <dbReference type="SAM" id="SignalP"/>
    </source>
</evidence>
<accession>A0A1E1W1N3</accession>
<evidence type="ECO:0000313" key="11">
    <source>
        <dbReference type="EMBL" id="JAT80801.1"/>
    </source>
</evidence>
<sequence length="116" mass="12743">MNYVPVFFLLTSVLWSYVVSQACRTPLGQRSQCISLYDCPQLLAAFEARPLPSQTITFLKQSQCGFDGYVPKVCCGPLPSVQQDSPTTQRPQRPTWPSADDGQADDVSNEDSSPAP</sequence>
<keyword evidence="5" id="KW-0865">Zymogen</keyword>
<evidence type="ECO:0000256" key="8">
    <source>
        <dbReference type="SAM" id="MobiDB-lite"/>
    </source>
</evidence>
<dbReference type="SMART" id="SM00680">
    <property type="entry name" value="CLIP"/>
    <property type="match status" value="1"/>
</dbReference>
<keyword evidence="6" id="KW-1015">Disulfide bond</keyword>
<evidence type="ECO:0000256" key="5">
    <source>
        <dbReference type="ARBA" id="ARBA00023145"/>
    </source>
</evidence>
<protein>
    <recommendedName>
        <fullName evidence="10">Clip domain-containing protein</fullName>
    </recommendedName>
</protein>
<dbReference type="PROSITE" id="PS51888">
    <property type="entry name" value="CLIP"/>
    <property type="match status" value="1"/>
</dbReference>
<evidence type="ECO:0000259" key="10">
    <source>
        <dbReference type="PROSITE" id="PS51888"/>
    </source>
</evidence>
<evidence type="ECO:0000256" key="7">
    <source>
        <dbReference type="ARBA" id="ARBA00023180"/>
    </source>
</evidence>
<evidence type="ECO:0000256" key="2">
    <source>
        <dbReference type="ARBA" id="ARBA00022729"/>
    </source>
</evidence>